<dbReference type="GO" id="GO:0047661">
    <property type="term" value="F:amino-acid racemase activity"/>
    <property type="evidence" value="ECO:0007669"/>
    <property type="project" value="InterPro"/>
</dbReference>
<proteinExistence type="inferred from homology"/>
<dbReference type="InterPro" id="IPR015942">
    <property type="entry name" value="Asp/Glu/hydantoin_racemase"/>
</dbReference>
<dbReference type="Pfam" id="PF01177">
    <property type="entry name" value="Asp_Glu_race"/>
    <property type="match status" value="1"/>
</dbReference>
<organism evidence="2 3">
    <name type="scientific">Vagococcus teuberi</name>
    <dbReference type="NCBI Taxonomy" id="519472"/>
    <lineage>
        <taxon>Bacteria</taxon>
        <taxon>Bacillati</taxon>
        <taxon>Bacillota</taxon>
        <taxon>Bacilli</taxon>
        <taxon>Lactobacillales</taxon>
        <taxon>Enterococcaceae</taxon>
        <taxon>Vagococcus</taxon>
    </lineage>
</organism>
<sequence>MKIMVANPNSNKELTDVLMASARRDIRYSSVELIPFTNPLGSKHIDSVFGDYQSVWSFVREILKEIDEVKPDAVVLAGFGNFGMFALKEALSIPVIPIAEASQMIAPMLGHRYSVLTVFNQNIPYQEDLTRLFGIESRLASVRGIEMNTDIVETTDTTKASLEYTVDKLIHEDGAEVVVLGGARFAPYAQMLSDKFNIPVIDPVAVSVKLAILFVESGLSQSKIRKFNQPPQPLVNYFVGKEGE</sequence>
<comment type="similarity">
    <text evidence="1">Belongs to the HyuE racemase family.</text>
</comment>
<dbReference type="STRING" id="519472.BHY08_09665"/>
<keyword evidence="3" id="KW-1185">Reference proteome</keyword>
<protein>
    <submittedName>
        <fullName evidence="2">Hydantoin racemase</fullName>
    </submittedName>
</protein>
<dbReference type="EMBL" id="CP017267">
    <property type="protein sequence ID" value="APB32052.1"/>
    <property type="molecule type" value="Genomic_DNA"/>
</dbReference>
<dbReference type="OrthoDB" id="9791723at2"/>
<dbReference type="RefSeq" id="WP_071457660.1">
    <property type="nucleotide sequence ID" value="NZ_CP017267.1"/>
</dbReference>
<reference evidence="2 3" key="1">
    <citation type="submission" date="2016-09" db="EMBL/GenBank/DDBJ databases">
        <title>Vagococcus teuberi sp. nov., isolated from the Malian artisanal sour milk fene.</title>
        <authorList>
            <person name="Wullschleger S."/>
            <person name="Seifert C."/>
            <person name="Baumgartner S."/>
            <person name="Lacroix C."/>
            <person name="Bonfoh B."/>
            <person name="Stevens M.J."/>
            <person name="Meile L."/>
        </authorList>
    </citation>
    <scope>NUCLEOTIDE SEQUENCE [LARGE SCALE GENOMIC DNA]</scope>
    <source>
        <strain evidence="2 3">DSM 21459</strain>
    </source>
</reference>
<dbReference type="InterPro" id="IPR053714">
    <property type="entry name" value="Iso_Racemase_Enz_sf"/>
</dbReference>
<dbReference type="Gene3D" id="3.40.50.12500">
    <property type="match status" value="1"/>
</dbReference>
<evidence type="ECO:0000313" key="3">
    <source>
        <dbReference type="Proteomes" id="UP000191200"/>
    </source>
</evidence>
<name>A0A1J0A7Y2_9ENTE</name>
<dbReference type="KEGG" id="vte:BHY08_09665"/>
<evidence type="ECO:0000256" key="1">
    <source>
        <dbReference type="ARBA" id="ARBA00038414"/>
    </source>
</evidence>
<dbReference type="InterPro" id="IPR052186">
    <property type="entry name" value="Hydantoin_racemase-like"/>
</dbReference>
<evidence type="ECO:0000313" key="2">
    <source>
        <dbReference type="EMBL" id="APB32052.1"/>
    </source>
</evidence>
<dbReference type="PANTHER" id="PTHR28047:SF5">
    <property type="entry name" value="PROTEIN DCG1"/>
    <property type="match status" value="1"/>
</dbReference>
<accession>A0A1J0A7Y2</accession>
<dbReference type="Proteomes" id="UP000191200">
    <property type="component" value="Chromosome"/>
</dbReference>
<gene>
    <name evidence="2" type="ORF">BHY08_09665</name>
</gene>
<dbReference type="AlphaFoldDB" id="A0A1J0A7Y2"/>
<dbReference type="PANTHER" id="PTHR28047">
    <property type="entry name" value="PROTEIN DCG1"/>
    <property type="match status" value="1"/>
</dbReference>